<reference evidence="2" key="1">
    <citation type="submission" date="2016-03" db="EMBL/GenBank/DDBJ databases">
        <title>Mechanisms controlling the formation of the plant cell surface in tip-growing cells are functionally conserved among land plants.</title>
        <authorList>
            <person name="Honkanen S."/>
            <person name="Jones V.A."/>
            <person name="Morieri G."/>
            <person name="Champion C."/>
            <person name="Hetherington A.J."/>
            <person name="Kelly S."/>
            <person name="Saint-Marcoux D."/>
            <person name="Proust H."/>
            <person name="Prescott H."/>
            <person name="Dolan L."/>
        </authorList>
    </citation>
    <scope>NUCLEOTIDE SEQUENCE [LARGE SCALE GENOMIC DNA]</scope>
    <source>
        <tissue evidence="2">Whole gametophyte</tissue>
    </source>
</reference>
<evidence type="ECO:0000313" key="2">
    <source>
        <dbReference type="EMBL" id="OAE24932.1"/>
    </source>
</evidence>
<name>A0A176VXD5_MARPO</name>
<sequence>MELGVLGDGQGVDAREGPAFKRENQFPLLSQTNPGRLVKDVEVDTDLDEVPAITPPTCLRAEEEPRGARAPRKRKFDGEAKLSRRELLAVPVRRQAINEQARPKQKARKLILTAGNSAETRRAAIARDSPSSEEEDVSTQILGRSTDLPVPKAQVPSEEALMPLGHKGRRAATARMLAQERCLPSEQLPFDDTPSEQEQFKVMPSALRPPKSIPTSEGRDAKTRVPSAEPDWEDVA</sequence>
<feature type="region of interest" description="Disordered" evidence="1">
    <location>
        <begin position="48"/>
        <end position="80"/>
    </location>
</feature>
<comment type="caution">
    <text evidence="2">The sequence shown here is derived from an EMBL/GenBank/DDBJ whole genome shotgun (WGS) entry which is preliminary data.</text>
</comment>
<organism evidence="2 3">
    <name type="scientific">Marchantia polymorpha subsp. ruderalis</name>
    <dbReference type="NCBI Taxonomy" id="1480154"/>
    <lineage>
        <taxon>Eukaryota</taxon>
        <taxon>Viridiplantae</taxon>
        <taxon>Streptophyta</taxon>
        <taxon>Embryophyta</taxon>
        <taxon>Marchantiophyta</taxon>
        <taxon>Marchantiopsida</taxon>
        <taxon>Marchantiidae</taxon>
        <taxon>Marchantiales</taxon>
        <taxon>Marchantiaceae</taxon>
        <taxon>Marchantia</taxon>
    </lineage>
</organism>
<dbReference type="Proteomes" id="UP000077202">
    <property type="component" value="Unassembled WGS sequence"/>
</dbReference>
<protein>
    <submittedName>
        <fullName evidence="2">Uncharacterized protein</fullName>
    </submittedName>
</protein>
<dbReference type="EMBL" id="LVLJ01002458">
    <property type="protein sequence ID" value="OAE24932.1"/>
    <property type="molecule type" value="Genomic_DNA"/>
</dbReference>
<feature type="region of interest" description="Disordered" evidence="1">
    <location>
        <begin position="120"/>
        <end position="236"/>
    </location>
</feature>
<dbReference type="AlphaFoldDB" id="A0A176VXD5"/>
<proteinExistence type="predicted"/>
<evidence type="ECO:0000256" key="1">
    <source>
        <dbReference type="SAM" id="MobiDB-lite"/>
    </source>
</evidence>
<evidence type="ECO:0000313" key="3">
    <source>
        <dbReference type="Proteomes" id="UP000077202"/>
    </source>
</evidence>
<gene>
    <name evidence="2" type="ORF">AXG93_2931s1780</name>
</gene>
<keyword evidence="3" id="KW-1185">Reference proteome</keyword>
<accession>A0A176VXD5</accession>